<evidence type="ECO:0008006" key="6">
    <source>
        <dbReference type="Google" id="ProtNLM"/>
    </source>
</evidence>
<keyword evidence="1" id="KW-0472">Membrane</keyword>
<feature type="transmembrane region" description="Helical" evidence="1">
    <location>
        <begin position="129"/>
        <end position="153"/>
    </location>
</feature>
<dbReference type="Proteomes" id="UP000553957">
    <property type="component" value="Unassembled WGS sequence"/>
</dbReference>
<keyword evidence="1" id="KW-1133">Transmembrane helix</keyword>
<feature type="transmembrane region" description="Helical" evidence="1">
    <location>
        <begin position="89"/>
        <end position="109"/>
    </location>
</feature>
<comment type="caution">
    <text evidence="3">The sequence shown here is derived from an EMBL/GenBank/DDBJ whole genome shotgun (WGS) entry which is preliminary data.</text>
</comment>
<keyword evidence="1" id="KW-0812">Transmembrane</keyword>
<evidence type="ECO:0000313" key="5">
    <source>
        <dbReference type="Proteomes" id="UP000553957"/>
    </source>
</evidence>
<dbReference type="EMBL" id="JACHKF010000001">
    <property type="protein sequence ID" value="MBB6567688.1"/>
    <property type="molecule type" value="Genomic_DNA"/>
</dbReference>
<accession>A0A7Y4NXQ3</accession>
<evidence type="ECO:0000313" key="4">
    <source>
        <dbReference type="Proteomes" id="UP000534306"/>
    </source>
</evidence>
<reference evidence="2 5" key="2">
    <citation type="submission" date="2020-08" db="EMBL/GenBank/DDBJ databases">
        <title>Sequencing the genomes of 1000 actinobacteria strains.</title>
        <authorList>
            <person name="Klenk H.-P."/>
        </authorList>
    </citation>
    <scope>NUCLEOTIDE SEQUENCE [LARGE SCALE GENOMIC DNA]</scope>
    <source>
        <strain evidence="2 5">DSM 15626</strain>
    </source>
</reference>
<dbReference type="EMBL" id="JABJRC010000001">
    <property type="protein sequence ID" value="NOL39711.1"/>
    <property type="molecule type" value="Genomic_DNA"/>
</dbReference>
<name>A0A7Y4NXQ3_9ACTN</name>
<feature type="transmembrane region" description="Helical" evidence="1">
    <location>
        <begin position="12"/>
        <end position="34"/>
    </location>
</feature>
<reference evidence="3 4" key="1">
    <citation type="submission" date="2020-05" db="EMBL/GenBank/DDBJ databases">
        <title>Genome sequence of Kribbella sandramycini ATCC 39419.</title>
        <authorList>
            <person name="Maclea K.S."/>
            <person name="Fair J.L."/>
        </authorList>
    </citation>
    <scope>NUCLEOTIDE SEQUENCE [LARGE SCALE GENOMIC DNA]</scope>
    <source>
        <strain evidence="3 4">ATCC 39419</strain>
    </source>
</reference>
<evidence type="ECO:0000256" key="1">
    <source>
        <dbReference type="SAM" id="Phobius"/>
    </source>
</evidence>
<protein>
    <recommendedName>
        <fullName evidence="6">DUF3995 domain-containing protein</fullName>
    </recommendedName>
</protein>
<keyword evidence="4" id="KW-1185">Reference proteome</keyword>
<dbReference type="AlphaFoldDB" id="A0A7Y4NXQ3"/>
<feature type="transmembrane region" description="Helical" evidence="1">
    <location>
        <begin position="46"/>
        <end position="68"/>
    </location>
</feature>
<sequence>MEPWVVRCAWAVPWMILPTALWRLPFAFGFGMGMVDPDAPPWEWWAVPYTVGLIVVIEVLAFLTVGLVEPWGERLPRWLPVVGGRPVRPRVVAVVAALGGTALSVLWISDGIRWLRGDHVQFSSPWWEGLAAACLLTHVLWGPLLLVVTFAYWRRHGDTK</sequence>
<proteinExistence type="predicted"/>
<evidence type="ECO:0000313" key="3">
    <source>
        <dbReference type="EMBL" id="NOL39711.1"/>
    </source>
</evidence>
<evidence type="ECO:0000313" key="2">
    <source>
        <dbReference type="EMBL" id="MBB6567688.1"/>
    </source>
</evidence>
<dbReference type="Proteomes" id="UP000534306">
    <property type="component" value="Unassembled WGS sequence"/>
</dbReference>
<dbReference type="RefSeq" id="WP_171671543.1">
    <property type="nucleotide sequence ID" value="NZ_BAAAGT010000003.1"/>
</dbReference>
<organism evidence="3 4">
    <name type="scientific">Kribbella sandramycini</name>
    <dbReference type="NCBI Taxonomy" id="60450"/>
    <lineage>
        <taxon>Bacteria</taxon>
        <taxon>Bacillati</taxon>
        <taxon>Actinomycetota</taxon>
        <taxon>Actinomycetes</taxon>
        <taxon>Propionibacteriales</taxon>
        <taxon>Kribbellaceae</taxon>
        <taxon>Kribbella</taxon>
    </lineage>
</organism>
<gene>
    <name evidence="2" type="ORF">HNR71_003325</name>
    <name evidence="3" type="ORF">HPO96_05585</name>
</gene>